<protein>
    <submittedName>
        <fullName evidence="1">Uncharacterized protein</fullName>
    </submittedName>
</protein>
<sequence>MEVKAFVNTGDLEVSVINNVSISDLVLRYGSDHQVVSGTKILRGGLHVYGDIIASTVNGIDFWNLNNSLVIMDNDVTFTAPVTFENLVTCLVKVDVTDRVNGLDMLQLSRDIVTVKEKISNQYHKIDLLLRQFGSLNEENYMNARELYAELSYLERMEFPRDTEVYGELWVGHIATEGEDLFLKIISCPNPPCGCDTECHYYKVKGNGWLEPVAQLSIKVDVVNHPLNDQHFVAIYSRCENGQPIARVDIDYYLGTSPIATYDVMGMVSGTGLFIINEMNYLVVMLQVVDGKDATEKTVIFVLKLDAVGKRIINTWSREFTKKAAGMDLALIDNTWFLLVASNYDPMDKVTPYTVTSELFIWEMSSEMFTMVGEYVADHTSSGMFLTVDMPVGESFFTLAQLKEADSVYFPDNVKYTAQVLVFRYNKVNKNFEAFQSLAAFGVVDQTLLVVDNSVYLLLVSTVHNCLYVFEYYHPEGFMLVYKIYVENPYSLIILEVEDCTLVAVSTSNGLVRFKVHIKGVDPDSLLIKI</sequence>
<dbReference type="EMBL" id="JAHLQT010026066">
    <property type="protein sequence ID" value="KAG7163906.1"/>
    <property type="molecule type" value="Genomic_DNA"/>
</dbReference>
<accession>A0A8J5JTD6</accession>
<dbReference type="AlphaFoldDB" id="A0A8J5JTD6"/>
<gene>
    <name evidence="1" type="ORF">Hamer_G020822</name>
</gene>
<keyword evidence="2" id="KW-1185">Reference proteome</keyword>
<reference evidence="1" key="1">
    <citation type="journal article" date="2021" name="Sci. Adv.">
        <title>The American lobster genome reveals insights on longevity, neural, and immune adaptations.</title>
        <authorList>
            <person name="Polinski J.M."/>
            <person name="Zimin A.V."/>
            <person name="Clark K.F."/>
            <person name="Kohn A.B."/>
            <person name="Sadowski N."/>
            <person name="Timp W."/>
            <person name="Ptitsyn A."/>
            <person name="Khanna P."/>
            <person name="Romanova D.Y."/>
            <person name="Williams P."/>
            <person name="Greenwood S.J."/>
            <person name="Moroz L.L."/>
            <person name="Walt D.R."/>
            <person name="Bodnar A.G."/>
        </authorList>
    </citation>
    <scope>NUCLEOTIDE SEQUENCE</scope>
    <source>
        <strain evidence="1">GMGI-L3</strain>
    </source>
</reference>
<organism evidence="1 2">
    <name type="scientific">Homarus americanus</name>
    <name type="common">American lobster</name>
    <dbReference type="NCBI Taxonomy" id="6706"/>
    <lineage>
        <taxon>Eukaryota</taxon>
        <taxon>Metazoa</taxon>
        <taxon>Ecdysozoa</taxon>
        <taxon>Arthropoda</taxon>
        <taxon>Crustacea</taxon>
        <taxon>Multicrustacea</taxon>
        <taxon>Malacostraca</taxon>
        <taxon>Eumalacostraca</taxon>
        <taxon>Eucarida</taxon>
        <taxon>Decapoda</taxon>
        <taxon>Pleocyemata</taxon>
        <taxon>Astacidea</taxon>
        <taxon>Nephropoidea</taxon>
        <taxon>Nephropidae</taxon>
        <taxon>Homarus</taxon>
    </lineage>
</organism>
<proteinExistence type="predicted"/>
<evidence type="ECO:0000313" key="1">
    <source>
        <dbReference type="EMBL" id="KAG7163906.1"/>
    </source>
</evidence>
<name>A0A8J5JTD6_HOMAM</name>
<comment type="caution">
    <text evidence="1">The sequence shown here is derived from an EMBL/GenBank/DDBJ whole genome shotgun (WGS) entry which is preliminary data.</text>
</comment>
<dbReference type="Proteomes" id="UP000747542">
    <property type="component" value="Unassembled WGS sequence"/>
</dbReference>
<evidence type="ECO:0000313" key="2">
    <source>
        <dbReference type="Proteomes" id="UP000747542"/>
    </source>
</evidence>